<dbReference type="UniPathway" id="UPA00031">
    <property type="reaction ID" value="UER00007"/>
</dbReference>
<keyword evidence="13" id="KW-0175">Coiled coil</keyword>
<dbReference type="InterPro" id="IPR002496">
    <property type="entry name" value="PRib_AMP_CycHydrolase_dom"/>
</dbReference>
<evidence type="ECO:0000256" key="2">
    <source>
        <dbReference type="ARBA" id="ARBA00001460"/>
    </source>
</evidence>
<comment type="pathway">
    <text evidence="4">Amino-acid biosynthesis; L-histidine biosynthesis; L-histidine from 5-phospho-alpha-D-ribose 1-diphosphate: step 3/9.</text>
</comment>
<evidence type="ECO:0000256" key="11">
    <source>
        <dbReference type="ARBA" id="ARBA00023102"/>
    </source>
</evidence>
<dbReference type="CDD" id="cd11534">
    <property type="entry name" value="NTP-PPase_HisIE_like"/>
    <property type="match status" value="1"/>
</dbReference>
<dbReference type="EC" id="3.5.4.19" evidence="15"/>
<dbReference type="Pfam" id="PF01503">
    <property type="entry name" value="PRA-PH"/>
    <property type="match status" value="1"/>
</dbReference>
<evidence type="ECO:0000256" key="5">
    <source>
        <dbReference type="ARBA" id="ARBA00005204"/>
    </source>
</evidence>
<keyword evidence="12" id="KW-0511">Multifunctional enzyme</keyword>
<evidence type="ECO:0000256" key="10">
    <source>
        <dbReference type="ARBA" id="ARBA00022840"/>
    </source>
</evidence>
<evidence type="ECO:0000256" key="7">
    <source>
        <dbReference type="ARBA" id="ARBA00022605"/>
    </source>
</evidence>
<evidence type="ECO:0000256" key="8">
    <source>
        <dbReference type="ARBA" id="ARBA00022741"/>
    </source>
</evidence>
<keyword evidence="11" id="KW-0368">Histidine biosynthesis</keyword>
<evidence type="ECO:0000313" key="15">
    <source>
        <dbReference type="EMBL" id="VVC04044.1"/>
    </source>
</evidence>
<evidence type="ECO:0000256" key="9">
    <source>
        <dbReference type="ARBA" id="ARBA00022801"/>
    </source>
</evidence>
<dbReference type="GO" id="GO:0004636">
    <property type="term" value="F:phosphoribosyl-ATP diphosphatase activity"/>
    <property type="evidence" value="ECO:0007669"/>
    <property type="project" value="UniProtKB-EC"/>
</dbReference>
<evidence type="ECO:0000256" key="3">
    <source>
        <dbReference type="ARBA" id="ARBA00004496"/>
    </source>
</evidence>
<proteinExistence type="predicted"/>
<dbReference type="SUPFAM" id="SSF101386">
    <property type="entry name" value="all-alpha NTP pyrophosphatases"/>
    <property type="match status" value="1"/>
</dbReference>
<dbReference type="GO" id="GO:0000105">
    <property type="term" value="P:L-histidine biosynthetic process"/>
    <property type="evidence" value="ECO:0007669"/>
    <property type="project" value="UniProtKB-UniPathway"/>
</dbReference>
<dbReference type="Gene3D" id="1.10.287.1080">
    <property type="entry name" value="MazG-like"/>
    <property type="match status" value="1"/>
</dbReference>
<dbReference type="GO" id="GO:0005524">
    <property type="term" value="F:ATP binding"/>
    <property type="evidence" value="ECO:0007669"/>
    <property type="project" value="UniProtKB-KW"/>
</dbReference>
<keyword evidence="6" id="KW-0963">Cytoplasm</keyword>
<evidence type="ECO:0000256" key="4">
    <source>
        <dbReference type="ARBA" id="ARBA00005169"/>
    </source>
</evidence>
<organism evidence="15 16">
    <name type="scientific">Candidatus Bilamarchaeum dharawalense</name>
    <dbReference type="NCBI Taxonomy" id="2885759"/>
    <lineage>
        <taxon>Archaea</taxon>
        <taxon>Candidatus Micrarchaeota</taxon>
        <taxon>Candidatus Micrarchaeia</taxon>
        <taxon>Candidatus Anstonellales</taxon>
        <taxon>Candidatus Bilamarchaeaceae</taxon>
        <taxon>Candidatus Bilamarchaeum</taxon>
    </lineage>
</organism>
<dbReference type="Proteomes" id="UP000789941">
    <property type="component" value="Unassembled WGS sequence"/>
</dbReference>
<evidence type="ECO:0000259" key="14">
    <source>
        <dbReference type="Pfam" id="PF01502"/>
    </source>
</evidence>
<reference evidence="15 16" key="1">
    <citation type="submission" date="2019-08" db="EMBL/GenBank/DDBJ databases">
        <authorList>
            <person name="Vazquez-Campos X."/>
        </authorList>
    </citation>
    <scope>NUCLEOTIDE SEQUENCE [LARGE SCALE GENOMIC DNA]</scope>
    <source>
        <strain evidence="15">LFW-283_2</strain>
    </source>
</reference>
<comment type="catalytic activity">
    <reaction evidence="1">
        <text>1-(5-phospho-beta-D-ribosyl)-5'-AMP + H2O = 1-(5-phospho-beta-D-ribosyl)-5-[(5-phospho-beta-D-ribosylamino)methylideneamino]imidazole-4-carboxamide</text>
        <dbReference type="Rhea" id="RHEA:20049"/>
        <dbReference type="ChEBI" id="CHEBI:15377"/>
        <dbReference type="ChEBI" id="CHEBI:58435"/>
        <dbReference type="ChEBI" id="CHEBI:59457"/>
        <dbReference type="EC" id="3.5.4.19"/>
    </reaction>
</comment>
<evidence type="ECO:0000256" key="12">
    <source>
        <dbReference type="ARBA" id="ARBA00023268"/>
    </source>
</evidence>
<gene>
    <name evidence="15" type="primary">hisI</name>
    <name evidence="15" type="ORF">LFW2832_00698</name>
</gene>
<evidence type="ECO:0000256" key="1">
    <source>
        <dbReference type="ARBA" id="ARBA00000024"/>
    </source>
</evidence>
<keyword evidence="10" id="KW-0067">ATP-binding</keyword>
<evidence type="ECO:0000256" key="13">
    <source>
        <dbReference type="SAM" id="Coils"/>
    </source>
</evidence>
<dbReference type="InterPro" id="IPR021130">
    <property type="entry name" value="PRib-ATP_PPHydrolase-like"/>
</dbReference>
<dbReference type="NCBIfam" id="NF002747">
    <property type="entry name" value="PRK02759.1"/>
    <property type="match status" value="1"/>
</dbReference>
<dbReference type="InterPro" id="IPR038019">
    <property type="entry name" value="PRib_AMP_CycHydrolase_sf"/>
</dbReference>
<dbReference type="Pfam" id="PF01502">
    <property type="entry name" value="PRA-CH"/>
    <property type="match status" value="1"/>
</dbReference>
<dbReference type="PANTHER" id="PTHR42945">
    <property type="entry name" value="HISTIDINE BIOSYNTHESIS BIFUNCTIONAL PROTEIN"/>
    <property type="match status" value="1"/>
</dbReference>
<dbReference type="InterPro" id="IPR008179">
    <property type="entry name" value="HisE"/>
</dbReference>
<keyword evidence="9 15" id="KW-0378">Hydrolase</keyword>
<evidence type="ECO:0000313" key="16">
    <source>
        <dbReference type="Proteomes" id="UP000789941"/>
    </source>
</evidence>
<evidence type="ECO:0000256" key="6">
    <source>
        <dbReference type="ARBA" id="ARBA00022490"/>
    </source>
</evidence>
<name>A0A5E4LPX5_9ARCH</name>
<dbReference type="GO" id="GO:0005737">
    <property type="term" value="C:cytoplasm"/>
    <property type="evidence" value="ECO:0007669"/>
    <property type="project" value="UniProtKB-SubCell"/>
</dbReference>
<comment type="caution">
    <text evidence="15">The sequence shown here is derived from an EMBL/GenBank/DDBJ whole genome shotgun (WGS) entry which is preliminary data.</text>
</comment>
<feature type="coiled-coil region" evidence="13">
    <location>
        <begin position="126"/>
        <end position="153"/>
    </location>
</feature>
<keyword evidence="8" id="KW-0547">Nucleotide-binding</keyword>
<dbReference type="EMBL" id="CABMJJ010000009">
    <property type="protein sequence ID" value="VVC04044.1"/>
    <property type="molecule type" value="Genomic_DNA"/>
</dbReference>
<protein>
    <submittedName>
        <fullName evidence="15">Phosphoribosyl-AMP cyclohydrolase</fullName>
        <ecNumber evidence="15">3.5.4.19</ecNumber>
    </submittedName>
</protein>
<sequence>MKFDKTGLIPMIIQDSESGTVLSLFYGNKESMKKMKKDGYVWRYSRSKKQIMRKGDQSGNRQKVVSISQDCDSDALLVKVEPSGPACHKKKFSCFCDDGPILLRLTKKIAERKQKPSKKSYVSSIIASRQKIINKLNEELAELIEAEKNSEIIWEAADLLFFMLVYLENRSIKFSKVLDELERRWK</sequence>
<keyword evidence="7" id="KW-0028">Amino-acid biosynthesis</keyword>
<comment type="subcellular location">
    <subcellularLocation>
        <location evidence="3">Cytoplasm</location>
    </subcellularLocation>
</comment>
<comment type="pathway">
    <text evidence="5">Amino-acid biosynthesis; L-histidine biosynthesis; L-histidine from 5-phospho-alpha-D-ribose 1-diphosphate: step 2/9.</text>
</comment>
<dbReference type="Gene3D" id="3.10.20.810">
    <property type="entry name" value="Phosphoribosyl-AMP cyclohydrolase"/>
    <property type="match status" value="1"/>
</dbReference>
<dbReference type="NCBIfam" id="TIGR03188">
    <property type="entry name" value="histidine_hisI"/>
    <property type="match status" value="1"/>
</dbReference>
<feature type="domain" description="Phosphoribosyl-AMP cyclohydrolase" evidence="14">
    <location>
        <begin position="25"/>
        <end position="95"/>
    </location>
</feature>
<dbReference type="PANTHER" id="PTHR42945:SF9">
    <property type="entry name" value="HISTIDINE BIOSYNTHESIS BIFUNCTIONAL PROTEIN HISIE"/>
    <property type="match status" value="1"/>
</dbReference>
<dbReference type="GO" id="GO:0004635">
    <property type="term" value="F:phosphoribosyl-AMP cyclohydrolase activity"/>
    <property type="evidence" value="ECO:0007669"/>
    <property type="project" value="UniProtKB-EC"/>
</dbReference>
<dbReference type="AlphaFoldDB" id="A0A5E4LPX5"/>
<comment type="catalytic activity">
    <reaction evidence="2">
        <text>1-(5-phospho-beta-D-ribosyl)-ATP + H2O = 1-(5-phospho-beta-D-ribosyl)-5'-AMP + diphosphate + H(+)</text>
        <dbReference type="Rhea" id="RHEA:22828"/>
        <dbReference type="ChEBI" id="CHEBI:15377"/>
        <dbReference type="ChEBI" id="CHEBI:15378"/>
        <dbReference type="ChEBI" id="CHEBI:33019"/>
        <dbReference type="ChEBI" id="CHEBI:59457"/>
        <dbReference type="ChEBI" id="CHEBI:73183"/>
        <dbReference type="EC" id="3.6.1.31"/>
    </reaction>
</comment>
<accession>A0A5E4LPX5</accession>
<dbReference type="SUPFAM" id="SSF141734">
    <property type="entry name" value="HisI-like"/>
    <property type="match status" value="1"/>
</dbReference>